<organism evidence="6 7">
    <name type="scientific">Brevundimonas terrae</name>
    <dbReference type="NCBI Taxonomy" id="363631"/>
    <lineage>
        <taxon>Bacteria</taxon>
        <taxon>Pseudomonadati</taxon>
        <taxon>Pseudomonadota</taxon>
        <taxon>Alphaproteobacteria</taxon>
        <taxon>Caulobacterales</taxon>
        <taxon>Caulobacteraceae</taxon>
        <taxon>Brevundimonas</taxon>
    </lineage>
</organism>
<dbReference type="InterPro" id="IPR039246">
    <property type="entry name" value="Flagellar_FlgA"/>
</dbReference>
<comment type="caution">
    <text evidence="6">The sequence shown here is derived from an EMBL/GenBank/DDBJ whole genome shotgun (WGS) entry which is preliminary data.</text>
</comment>
<evidence type="ECO:0000256" key="3">
    <source>
        <dbReference type="ARBA" id="ARBA00022764"/>
    </source>
</evidence>
<comment type="subcellular location">
    <subcellularLocation>
        <location evidence="1">Periplasm</location>
    </subcellularLocation>
</comment>
<dbReference type="CDD" id="cd11614">
    <property type="entry name" value="SAF_CpaB_FlgA_like"/>
    <property type="match status" value="1"/>
</dbReference>
<evidence type="ECO:0000313" key="6">
    <source>
        <dbReference type="EMBL" id="GAA0386455.1"/>
    </source>
</evidence>
<protein>
    <submittedName>
        <fullName evidence="6">Flagellar basal body P-ring formation chaperone FlgA</fullName>
    </submittedName>
</protein>
<dbReference type="PANTHER" id="PTHR36307:SF1">
    <property type="entry name" value="FLAGELLA BASAL BODY P-RING FORMATION PROTEIN FLGA"/>
    <property type="match status" value="1"/>
</dbReference>
<keyword evidence="2 4" id="KW-0732">Signal</keyword>
<dbReference type="InterPro" id="IPR017585">
    <property type="entry name" value="SAF_FlgA"/>
</dbReference>
<proteinExistence type="predicted"/>
<dbReference type="Gene3D" id="3.90.1210.10">
    <property type="entry name" value="Antifreeze-like/N-acetylneuraminic acid synthase C-terminal domain"/>
    <property type="match status" value="1"/>
</dbReference>
<dbReference type="PANTHER" id="PTHR36307">
    <property type="entry name" value="FLAGELLA BASAL BODY P-RING FORMATION PROTEIN FLGA"/>
    <property type="match status" value="1"/>
</dbReference>
<keyword evidence="7" id="KW-1185">Reference proteome</keyword>
<keyword evidence="6" id="KW-0282">Flagellum</keyword>
<dbReference type="InterPro" id="IPR013974">
    <property type="entry name" value="SAF"/>
</dbReference>
<dbReference type="Pfam" id="PF13144">
    <property type="entry name" value="ChapFlgA"/>
    <property type="match status" value="1"/>
</dbReference>
<evidence type="ECO:0000256" key="2">
    <source>
        <dbReference type="ARBA" id="ARBA00022729"/>
    </source>
</evidence>
<dbReference type="Proteomes" id="UP001500791">
    <property type="component" value="Unassembled WGS sequence"/>
</dbReference>
<keyword evidence="6" id="KW-0969">Cilium</keyword>
<dbReference type="SMART" id="SM00858">
    <property type="entry name" value="SAF"/>
    <property type="match status" value="1"/>
</dbReference>
<keyword evidence="6" id="KW-0966">Cell projection</keyword>
<feature type="domain" description="SAF" evidence="5">
    <location>
        <begin position="123"/>
        <end position="185"/>
    </location>
</feature>
<evidence type="ECO:0000256" key="1">
    <source>
        <dbReference type="ARBA" id="ARBA00004418"/>
    </source>
</evidence>
<evidence type="ECO:0000313" key="7">
    <source>
        <dbReference type="Proteomes" id="UP001500791"/>
    </source>
</evidence>
<dbReference type="NCBIfam" id="TIGR03170">
    <property type="entry name" value="flgA_cterm"/>
    <property type="match status" value="1"/>
</dbReference>
<dbReference type="Gene3D" id="2.30.30.760">
    <property type="match status" value="1"/>
</dbReference>
<dbReference type="EMBL" id="BAAAEJ010000003">
    <property type="protein sequence ID" value="GAA0386455.1"/>
    <property type="molecule type" value="Genomic_DNA"/>
</dbReference>
<reference evidence="6 7" key="1">
    <citation type="journal article" date="2019" name="Int. J. Syst. Evol. Microbiol.">
        <title>The Global Catalogue of Microorganisms (GCM) 10K type strain sequencing project: providing services to taxonomists for standard genome sequencing and annotation.</title>
        <authorList>
            <consortium name="The Broad Institute Genomics Platform"/>
            <consortium name="The Broad Institute Genome Sequencing Center for Infectious Disease"/>
            <person name="Wu L."/>
            <person name="Ma J."/>
        </authorList>
    </citation>
    <scope>NUCLEOTIDE SEQUENCE [LARGE SCALE GENOMIC DNA]</scope>
    <source>
        <strain evidence="6 7">JCM 13476</strain>
    </source>
</reference>
<gene>
    <name evidence="6" type="primary">flgA</name>
    <name evidence="6" type="ORF">GCM10009093_11650</name>
</gene>
<evidence type="ECO:0000256" key="4">
    <source>
        <dbReference type="SAM" id="SignalP"/>
    </source>
</evidence>
<name>A0ABN0Y7W4_9CAUL</name>
<evidence type="ECO:0000259" key="5">
    <source>
        <dbReference type="SMART" id="SM00858"/>
    </source>
</evidence>
<sequence length="266" mass="27571">MKRLLKTATILMGASALAVSAFAMDAQAQSRAVNLIPSPTDADGQITLGELFEGAGAAAGVVVGRRSGPSAVLDAAQVQIAARRAGLDWANTAGIRRIIVREGAPLAVQSAMASAPARAGAMVEALTFTRSLSAGEVIQPEDVMWTQVQAHLAPVSGPQDAAEIIGLSARRPMRAGQAVNARDLAAPQVIARNDMIEVLYQDNGIELTITGRAQRNATQGDTVSILNLQSNRTIEAVAVAPGRAIAGPAAQMMRSASTRSNQYAAR</sequence>
<dbReference type="RefSeq" id="WP_243862649.1">
    <property type="nucleotide sequence ID" value="NZ_BAAAEJ010000003.1"/>
</dbReference>
<feature type="signal peptide" evidence="4">
    <location>
        <begin position="1"/>
        <end position="23"/>
    </location>
</feature>
<accession>A0ABN0Y7W4</accession>
<keyword evidence="3" id="KW-0574">Periplasm</keyword>
<feature type="chain" id="PRO_5046374616" evidence="4">
    <location>
        <begin position="24"/>
        <end position="266"/>
    </location>
</feature>